<dbReference type="PANTHER" id="PTHR12697:SF38">
    <property type="entry name" value="PBS LYASE HEAT DOMAIN PROTEIN REPEAT-CONTAINING PROTEIN"/>
    <property type="match status" value="1"/>
</dbReference>
<organism evidence="3 4">
    <name type="scientific">Methylomonas koyamae</name>
    <dbReference type="NCBI Taxonomy" id="702114"/>
    <lineage>
        <taxon>Bacteria</taxon>
        <taxon>Pseudomonadati</taxon>
        <taxon>Pseudomonadota</taxon>
        <taxon>Gammaproteobacteria</taxon>
        <taxon>Methylococcales</taxon>
        <taxon>Methylococcaceae</taxon>
        <taxon>Methylomonas</taxon>
    </lineage>
</organism>
<evidence type="ECO:0008006" key="5">
    <source>
        <dbReference type="Google" id="ProtNLM"/>
    </source>
</evidence>
<evidence type="ECO:0000256" key="2">
    <source>
        <dbReference type="SAM" id="SignalP"/>
    </source>
</evidence>
<dbReference type="SUPFAM" id="SSF48371">
    <property type="entry name" value="ARM repeat"/>
    <property type="match status" value="1"/>
</dbReference>
<evidence type="ECO:0000313" key="4">
    <source>
        <dbReference type="Proteomes" id="UP000077857"/>
    </source>
</evidence>
<proteinExistence type="predicted"/>
<dbReference type="OrthoDB" id="5569166at2"/>
<feature type="signal peptide" evidence="2">
    <location>
        <begin position="1"/>
        <end position="20"/>
    </location>
</feature>
<reference evidence="3 4" key="1">
    <citation type="submission" date="2016-03" db="EMBL/GenBank/DDBJ databases">
        <authorList>
            <person name="Ploux O."/>
        </authorList>
    </citation>
    <scope>NUCLEOTIDE SEQUENCE [LARGE SCALE GENOMIC DNA]</scope>
    <source>
        <strain evidence="3 4">R-45378</strain>
    </source>
</reference>
<dbReference type="EMBL" id="LUUJ01000052">
    <property type="protein sequence ID" value="OAI19130.1"/>
    <property type="molecule type" value="Genomic_DNA"/>
</dbReference>
<dbReference type="Pfam" id="PF13646">
    <property type="entry name" value="HEAT_2"/>
    <property type="match status" value="1"/>
</dbReference>
<keyword evidence="2" id="KW-0732">Signal</keyword>
<dbReference type="Gene3D" id="1.25.10.10">
    <property type="entry name" value="Leucine-rich Repeat Variant"/>
    <property type="match status" value="1"/>
</dbReference>
<evidence type="ECO:0000256" key="1">
    <source>
        <dbReference type="SAM" id="MobiDB-lite"/>
    </source>
</evidence>
<dbReference type="PANTHER" id="PTHR12697">
    <property type="entry name" value="PBS LYASE HEAT-LIKE PROTEIN"/>
    <property type="match status" value="1"/>
</dbReference>
<dbReference type="Proteomes" id="UP000077857">
    <property type="component" value="Unassembled WGS sequence"/>
</dbReference>
<accession>A0A177NQ13</accession>
<feature type="region of interest" description="Disordered" evidence="1">
    <location>
        <begin position="114"/>
        <end position="138"/>
    </location>
</feature>
<name>A0A177NQ13_9GAMM</name>
<dbReference type="RefSeq" id="WP_064039716.1">
    <property type="nucleotide sequence ID" value="NZ_LUUJ01000052.1"/>
</dbReference>
<dbReference type="InterPro" id="IPR011989">
    <property type="entry name" value="ARM-like"/>
</dbReference>
<protein>
    <recommendedName>
        <fullName evidence="5">PBS lyase</fullName>
    </recommendedName>
</protein>
<dbReference type="GO" id="GO:0016491">
    <property type="term" value="F:oxidoreductase activity"/>
    <property type="evidence" value="ECO:0007669"/>
    <property type="project" value="TreeGrafter"/>
</dbReference>
<feature type="chain" id="PRO_5008069404" description="PBS lyase" evidence="2">
    <location>
        <begin position="21"/>
        <end position="254"/>
    </location>
</feature>
<dbReference type="InterPro" id="IPR016024">
    <property type="entry name" value="ARM-type_fold"/>
</dbReference>
<evidence type="ECO:0000313" key="3">
    <source>
        <dbReference type="EMBL" id="OAI19130.1"/>
    </source>
</evidence>
<dbReference type="AlphaFoldDB" id="A0A177NQ13"/>
<comment type="caution">
    <text evidence="3">The sequence shown here is derived from an EMBL/GenBank/DDBJ whole genome shotgun (WGS) entry which is preliminary data.</text>
</comment>
<gene>
    <name evidence="3" type="ORF">A1507_00255</name>
</gene>
<sequence length="254" mass="27237">MRSIRLLACSLLLLPLPAVAERQVMLERTGPGEFRVAPGEAGLEQVLAQIAEKSAIRLHYSALPKESASADCAGKLESLLPCLLGPQANLAFRYSSAPSGNRQLTEAWILPQPAESDSETGRALTTEPAPTVTDNTPTFLEQTKDPQQRMQAIANLAMAGRFDDMQVKAAIKDALKDKDPGVRAQAVLALRQTQDGDAINQIAQAMHDSNADVRLLATESVGDNALLLQQALTDSDRAIREYAAAKLAALNQSN</sequence>